<feature type="domain" description="NolW-like" evidence="14">
    <location>
        <begin position="188"/>
        <end position="329"/>
    </location>
</feature>
<evidence type="ECO:0000256" key="6">
    <source>
        <dbReference type="ARBA" id="ARBA00023010"/>
    </source>
</evidence>
<dbReference type="OrthoDB" id="9779724at2"/>
<feature type="signal peptide" evidence="12">
    <location>
        <begin position="1"/>
        <end position="33"/>
    </location>
</feature>
<dbReference type="KEGG" id="plue:EWM63_02165"/>
<evidence type="ECO:0000313" key="17">
    <source>
        <dbReference type="Proteomes" id="UP000290637"/>
    </source>
</evidence>
<dbReference type="GO" id="GO:0009306">
    <property type="term" value="P:protein secretion"/>
    <property type="evidence" value="ECO:0007669"/>
    <property type="project" value="InterPro"/>
</dbReference>
<feature type="domain" description="SPI-1 type 3 secretion system secretin N0" evidence="15">
    <location>
        <begin position="49"/>
        <end position="110"/>
    </location>
</feature>
<evidence type="ECO:0000313" key="16">
    <source>
        <dbReference type="EMBL" id="QBE61943.1"/>
    </source>
</evidence>
<dbReference type="Pfam" id="PF21304">
    <property type="entry name" value="T3S_SPI-1_N0"/>
    <property type="match status" value="1"/>
</dbReference>
<evidence type="ECO:0000256" key="11">
    <source>
        <dbReference type="SAM" id="MobiDB-lite"/>
    </source>
</evidence>
<dbReference type="PANTHER" id="PTHR30332:SF5">
    <property type="entry name" value="SPI-1 TYPE 3 SECRETION SYSTEM SECRETIN"/>
    <property type="match status" value="1"/>
</dbReference>
<keyword evidence="9" id="KW-0998">Cell outer membrane</keyword>
<dbReference type="GO" id="GO:0009279">
    <property type="term" value="C:cell outer membrane"/>
    <property type="evidence" value="ECO:0007669"/>
    <property type="project" value="UniProtKB-SubCell"/>
</dbReference>
<dbReference type="PRINTS" id="PR01337">
    <property type="entry name" value="TYPE3OMGPROT"/>
</dbReference>
<dbReference type="EMBL" id="CP035913">
    <property type="protein sequence ID" value="QBE61943.1"/>
    <property type="molecule type" value="Genomic_DNA"/>
</dbReference>
<accession>A0A4V0Z323</accession>
<evidence type="ECO:0000256" key="7">
    <source>
        <dbReference type="ARBA" id="ARBA00023026"/>
    </source>
</evidence>
<dbReference type="Proteomes" id="UP000290637">
    <property type="component" value="Chromosome"/>
</dbReference>
<dbReference type="Pfam" id="PF00263">
    <property type="entry name" value="Secretin"/>
    <property type="match status" value="1"/>
</dbReference>
<feature type="domain" description="Type II/III secretion system secretin-like" evidence="13">
    <location>
        <begin position="423"/>
        <end position="578"/>
    </location>
</feature>
<sequence>MRSRFGSKTGRRALGCALFALSTLIGSAGGAEAAQIPWLNTEPISVSVKNQSLSDILHMLAVDNHVPIVLSESVRGSVTGTFLQRPDALFDALTKSYGLSWYYDGHLLYVTAQTENLTRMLPVSAERFPQLRALMQRLGIDGTRLPLHWLAPENAVQVSGPPRYVEHMQELAQLVDGDTVRANAPIEVRVFRLRHAWAKDIDGGADQPPLPGVATLLRQLVGGQPDPALLEAKGRARPNRGSLPLPPVGGAGRAAGHGGLAGEMRDSGDSGDTADLVAALRSNTASPARQGGDVSIEADPRTNAVIVRGPRDKIALCEKLIADLDTPSDLVEIEATIIDVDADQADQFGISARVANLGHFDAGIGQPLLPSATDAAANGLQQLANAGAIPGAGGLLGVPGAMISSIVLGSERRFFSAALNAFVRNGNARVVAKPRVLTLDNTEALLQNQQNFFIRVAGAYDSSVHSVTAGLVMRVTPQISEQDGSARIRLLINIEDGTLSNERVDQIPVVTRKSVNTQAVIRQGDSVLVGGYIVEETLRDRQQVPVLGDLPVIGALFRQKADRSRRAERMFLITPRVVARSGS</sequence>
<gene>
    <name evidence="16" type="ORF">EWM63_02165</name>
</gene>
<dbReference type="InterPro" id="IPR049034">
    <property type="entry name" value="T3S_SPI-1_N0"/>
</dbReference>
<keyword evidence="4 12" id="KW-0732">Signal</keyword>
<evidence type="ECO:0000256" key="3">
    <source>
        <dbReference type="ARBA" id="ARBA00022448"/>
    </source>
</evidence>
<organism evidence="16 17">
    <name type="scientific">Pseudoduganella lutea</name>
    <dbReference type="NCBI Taxonomy" id="321985"/>
    <lineage>
        <taxon>Bacteria</taxon>
        <taxon>Pseudomonadati</taxon>
        <taxon>Pseudomonadota</taxon>
        <taxon>Betaproteobacteria</taxon>
        <taxon>Burkholderiales</taxon>
        <taxon>Oxalobacteraceae</taxon>
        <taxon>Telluria group</taxon>
        <taxon>Pseudoduganella</taxon>
    </lineage>
</organism>
<comment type="similarity">
    <text evidence="2">Belongs to the bacterial secretin family. T3SS SctC subfamily.</text>
</comment>
<dbReference type="GO" id="GO:0015627">
    <property type="term" value="C:type II protein secretion system complex"/>
    <property type="evidence" value="ECO:0007669"/>
    <property type="project" value="TreeGrafter"/>
</dbReference>
<proteinExistence type="inferred from homology"/>
<dbReference type="InterPro" id="IPR005644">
    <property type="entry name" value="NolW-like"/>
</dbReference>
<dbReference type="NCBIfam" id="TIGR02516">
    <property type="entry name" value="type_III_yscC"/>
    <property type="match status" value="1"/>
</dbReference>
<evidence type="ECO:0000256" key="4">
    <source>
        <dbReference type="ARBA" id="ARBA00022729"/>
    </source>
</evidence>
<feature type="region of interest" description="Disordered" evidence="11">
    <location>
        <begin position="231"/>
        <end position="273"/>
    </location>
</feature>
<evidence type="ECO:0000259" key="13">
    <source>
        <dbReference type="Pfam" id="PF00263"/>
    </source>
</evidence>
<evidence type="ECO:0000256" key="5">
    <source>
        <dbReference type="ARBA" id="ARBA00022927"/>
    </source>
</evidence>
<evidence type="ECO:0000256" key="12">
    <source>
        <dbReference type="SAM" id="SignalP"/>
    </source>
</evidence>
<name>A0A4V0Z323_9BURK</name>
<feature type="compositionally biased region" description="Gly residues" evidence="11">
    <location>
        <begin position="249"/>
        <end position="261"/>
    </location>
</feature>
<reference evidence="16 17" key="1">
    <citation type="submission" date="2019-02" db="EMBL/GenBank/DDBJ databases">
        <title>Draft Genome Sequences of Six Type Strains of the Genus Massilia.</title>
        <authorList>
            <person name="Miess H."/>
            <person name="Frediansyhah A."/>
            <person name="Gross H."/>
        </authorList>
    </citation>
    <scope>NUCLEOTIDE SEQUENCE [LARGE SCALE GENOMIC DNA]</scope>
    <source>
        <strain evidence="16 17">DSM 17473</strain>
    </source>
</reference>
<protein>
    <submittedName>
        <fullName evidence="16">EscC/YscC/HrcC family type III secretion system outer membrane ring protein</fullName>
    </submittedName>
</protein>
<feature type="chain" id="PRO_5020801406" evidence="12">
    <location>
        <begin position="34"/>
        <end position="583"/>
    </location>
</feature>
<dbReference type="PANTHER" id="PTHR30332">
    <property type="entry name" value="PROBABLE GENERAL SECRETION PATHWAY PROTEIN D"/>
    <property type="match status" value="1"/>
</dbReference>
<dbReference type="Pfam" id="PF03958">
    <property type="entry name" value="Secretin_N"/>
    <property type="match status" value="1"/>
</dbReference>
<evidence type="ECO:0000256" key="8">
    <source>
        <dbReference type="ARBA" id="ARBA00023136"/>
    </source>
</evidence>
<keyword evidence="8" id="KW-0472">Membrane</keyword>
<dbReference type="InterPro" id="IPR038591">
    <property type="entry name" value="NolW-like_sf"/>
</dbReference>
<evidence type="ECO:0000256" key="10">
    <source>
        <dbReference type="RuleBase" id="RU004004"/>
    </source>
</evidence>
<dbReference type="InterPro" id="IPR004845">
    <property type="entry name" value="T2SS_GspD_CS"/>
</dbReference>
<dbReference type="InterPro" id="IPR003522">
    <property type="entry name" value="T3SS_OM_pore_YscC"/>
</dbReference>
<evidence type="ECO:0000256" key="2">
    <source>
        <dbReference type="ARBA" id="ARBA00007032"/>
    </source>
</evidence>
<dbReference type="Gene3D" id="3.30.1370.120">
    <property type="match status" value="2"/>
</dbReference>
<keyword evidence="5" id="KW-0653">Protein transport</keyword>
<dbReference type="AlphaFoldDB" id="A0A4V0Z323"/>
<comment type="subcellular location">
    <subcellularLocation>
        <location evidence="1 10">Cell outer membrane</location>
    </subcellularLocation>
</comment>
<dbReference type="InterPro" id="IPR004846">
    <property type="entry name" value="T2SS/T3SS_dom"/>
</dbReference>
<evidence type="ECO:0000259" key="14">
    <source>
        <dbReference type="Pfam" id="PF03958"/>
    </source>
</evidence>
<dbReference type="Gene3D" id="3.55.50.30">
    <property type="match status" value="1"/>
</dbReference>
<keyword evidence="6" id="KW-0811">Translocation</keyword>
<evidence type="ECO:0000259" key="15">
    <source>
        <dbReference type="Pfam" id="PF21304"/>
    </source>
</evidence>
<evidence type="ECO:0000256" key="1">
    <source>
        <dbReference type="ARBA" id="ARBA00004442"/>
    </source>
</evidence>
<dbReference type="PROSITE" id="PS00875">
    <property type="entry name" value="T2SP_D"/>
    <property type="match status" value="1"/>
</dbReference>
<keyword evidence="7" id="KW-0843">Virulence</keyword>
<keyword evidence="17" id="KW-1185">Reference proteome</keyword>
<dbReference type="InterPro" id="IPR050810">
    <property type="entry name" value="Bact_Secretion_Sys_Channel"/>
</dbReference>
<keyword evidence="3 10" id="KW-0813">Transport</keyword>
<dbReference type="RefSeq" id="WP_130185080.1">
    <property type="nucleotide sequence ID" value="NZ_CP035913.1"/>
</dbReference>
<evidence type="ECO:0000256" key="9">
    <source>
        <dbReference type="ARBA" id="ARBA00023237"/>
    </source>
</evidence>